<name>A2G3L8_TRIV3</name>
<dbReference type="RefSeq" id="XP_001301184.1">
    <property type="nucleotide sequence ID" value="XM_001301183.1"/>
</dbReference>
<reference evidence="2" key="1">
    <citation type="submission" date="2006-10" db="EMBL/GenBank/DDBJ databases">
        <authorList>
            <person name="Amadeo P."/>
            <person name="Zhao Q."/>
            <person name="Wortman J."/>
            <person name="Fraser-Liggett C."/>
            <person name="Carlton J."/>
        </authorList>
    </citation>
    <scope>NUCLEOTIDE SEQUENCE</scope>
    <source>
        <strain evidence="2">G3</strain>
    </source>
</reference>
<dbReference type="InParanoid" id="A2G3L8"/>
<dbReference type="VEuPathDB" id="TrichDB:TVAGG3_0963040"/>
<sequence>MDFSLDELRAFKLRFSGTYTNGKLLVFILPNSLIILTFHPAFIKDQKSFDYMGPPLGHEIHVDDEIVYINEEILKCPTQGNVIDVNPNMGDVERFKGGPTSNFILIVKPNKGAPRQFGDDYVKIC</sequence>
<accession>A2G3L8</accession>
<protein>
    <submittedName>
        <fullName evidence="2">Uncharacterized protein</fullName>
    </submittedName>
</protein>
<keyword evidence="3" id="KW-1185">Reference proteome</keyword>
<dbReference type="AlphaFoldDB" id="A2G3L8"/>
<dbReference type="EMBL" id="DS114334">
    <property type="protein sequence ID" value="EAX88254.1"/>
    <property type="molecule type" value="Genomic_DNA"/>
</dbReference>
<proteinExistence type="predicted"/>
<organism evidence="2 3">
    <name type="scientific">Trichomonas vaginalis (strain ATCC PRA-98 / G3)</name>
    <dbReference type="NCBI Taxonomy" id="412133"/>
    <lineage>
        <taxon>Eukaryota</taxon>
        <taxon>Metamonada</taxon>
        <taxon>Parabasalia</taxon>
        <taxon>Trichomonadida</taxon>
        <taxon>Trichomonadidae</taxon>
        <taxon>Trichomonas</taxon>
    </lineage>
</organism>
<gene>
    <name evidence="2" type="ORF">TVAG_089020</name>
</gene>
<dbReference type="Proteomes" id="UP000001542">
    <property type="component" value="Unassembled WGS sequence"/>
</dbReference>
<evidence type="ECO:0000256" key="1">
    <source>
        <dbReference type="SAM" id="Phobius"/>
    </source>
</evidence>
<keyword evidence="1" id="KW-0472">Membrane</keyword>
<evidence type="ECO:0000313" key="3">
    <source>
        <dbReference type="Proteomes" id="UP000001542"/>
    </source>
</evidence>
<dbReference type="KEGG" id="tva:75680699"/>
<keyword evidence="1" id="KW-0812">Transmembrane</keyword>
<evidence type="ECO:0000313" key="2">
    <source>
        <dbReference type="EMBL" id="EAX88254.1"/>
    </source>
</evidence>
<feature type="transmembrane region" description="Helical" evidence="1">
    <location>
        <begin position="24"/>
        <end position="43"/>
    </location>
</feature>
<reference evidence="2" key="2">
    <citation type="journal article" date="2007" name="Science">
        <title>Draft genome sequence of the sexually transmitted pathogen Trichomonas vaginalis.</title>
        <authorList>
            <person name="Carlton J.M."/>
            <person name="Hirt R.P."/>
            <person name="Silva J.C."/>
            <person name="Delcher A.L."/>
            <person name="Schatz M."/>
            <person name="Zhao Q."/>
            <person name="Wortman J.R."/>
            <person name="Bidwell S.L."/>
            <person name="Alsmark U.C.M."/>
            <person name="Besteiro S."/>
            <person name="Sicheritz-Ponten T."/>
            <person name="Noel C.J."/>
            <person name="Dacks J.B."/>
            <person name="Foster P.G."/>
            <person name="Simillion C."/>
            <person name="Van de Peer Y."/>
            <person name="Miranda-Saavedra D."/>
            <person name="Barton G.J."/>
            <person name="Westrop G.D."/>
            <person name="Mueller S."/>
            <person name="Dessi D."/>
            <person name="Fiori P.L."/>
            <person name="Ren Q."/>
            <person name="Paulsen I."/>
            <person name="Zhang H."/>
            <person name="Bastida-Corcuera F.D."/>
            <person name="Simoes-Barbosa A."/>
            <person name="Brown M.T."/>
            <person name="Hayes R.D."/>
            <person name="Mukherjee M."/>
            <person name="Okumura C.Y."/>
            <person name="Schneider R."/>
            <person name="Smith A.J."/>
            <person name="Vanacova S."/>
            <person name="Villalvazo M."/>
            <person name="Haas B.J."/>
            <person name="Pertea M."/>
            <person name="Feldblyum T.V."/>
            <person name="Utterback T.R."/>
            <person name="Shu C.L."/>
            <person name="Osoegawa K."/>
            <person name="de Jong P.J."/>
            <person name="Hrdy I."/>
            <person name="Horvathova L."/>
            <person name="Zubacova Z."/>
            <person name="Dolezal P."/>
            <person name="Malik S.B."/>
            <person name="Logsdon J.M. Jr."/>
            <person name="Henze K."/>
            <person name="Gupta A."/>
            <person name="Wang C.C."/>
            <person name="Dunne R.L."/>
            <person name="Upcroft J.A."/>
            <person name="Upcroft P."/>
            <person name="White O."/>
            <person name="Salzberg S.L."/>
            <person name="Tang P."/>
            <person name="Chiu C.-H."/>
            <person name="Lee Y.-S."/>
            <person name="Embley T.M."/>
            <person name="Coombs G.H."/>
            <person name="Mottram J.C."/>
            <person name="Tachezy J."/>
            <person name="Fraser-Liggett C.M."/>
            <person name="Johnson P.J."/>
        </authorList>
    </citation>
    <scope>NUCLEOTIDE SEQUENCE [LARGE SCALE GENOMIC DNA]</scope>
    <source>
        <strain evidence="2">G3</strain>
    </source>
</reference>
<dbReference type="VEuPathDB" id="TrichDB:TVAG_089020"/>
<keyword evidence="1" id="KW-1133">Transmembrane helix</keyword>